<reference evidence="4" key="2">
    <citation type="submission" date="2013-04" db="EMBL/GenBank/DDBJ databases">
        <title>Genomic mechanisms accounting for the adaptation to parasitism in nematode-trapping fungi.</title>
        <authorList>
            <person name="Ahren D.G."/>
        </authorList>
    </citation>
    <scope>NUCLEOTIDE SEQUENCE [LARGE SCALE GENOMIC DNA]</scope>
    <source>
        <strain evidence="4">CBS 200.50</strain>
    </source>
</reference>
<dbReference type="SMART" id="SM00236">
    <property type="entry name" value="fCBD"/>
    <property type="match status" value="1"/>
</dbReference>
<dbReference type="PROSITE" id="PS51164">
    <property type="entry name" value="CBM1_2"/>
    <property type="match status" value="1"/>
</dbReference>
<feature type="domain" description="CBM1" evidence="2">
    <location>
        <begin position="173"/>
        <end position="208"/>
    </location>
</feature>
<dbReference type="InterPro" id="IPR000254">
    <property type="entry name" value="CBD"/>
</dbReference>
<dbReference type="GO" id="GO:0030248">
    <property type="term" value="F:cellulose binding"/>
    <property type="evidence" value="ECO:0007669"/>
    <property type="project" value="InterPro"/>
</dbReference>
<sequence>MLPQSVVQTKSELNIPSSLIKTRGSSKLKRTVRNAITGAVLSTYSDASGPYMRGYGTGTECDSSCSGTISCLVNQPISPQSYINTVITLASADTALGGTIAVAGGASYSGLTNSGGGKIWSIASISIPAMTSIKPTTTKTTTSSLKTATSSTRVTTSSSKATTAKTTTGGSSDCATLYSRCGGINWTGATCCASGTCKYSNGWYSQCL</sequence>
<evidence type="ECO:0000259" key="2">
    <source>
        <dbReference type="PROSITE" id="PS51164"/>
    </source>
</evidence>
<evidence type="ECO:0000313" key="4">
    <source>
        <dbReference type="Proteomes" id="UP000015100"/>
    </source>
</evidence>
<dbReference type="EMBL" id="AQGS01000227">
    <property type="protein sequence ID" value="EPS41640.1"/>
    <property type="molecule type" value="Genomic_DNA"/>
</dbReference>
<keyword evidence="4" id="KW-1185">Reference proteome</keyword>
<keyword evidence="1" id="KW-0732">Signal</keyword>
<comment type="caution">
    <text evidence="3">The sequence shown here is derived from an EMBL/GenBank/DDBJ whole genome shotgun (WGS) entry which is preliminary data.</text>
</comment>
<dbReference type="eggNOG" id="ENOG502R9Q2">
    <property type="taxonomic scope" value="Eukaryota"/>
</dbReference>
<evidence type="ECO:0000313" key="3">
    <source>
        <dbReference type="EMBL" id="EPS41640.1"/>
    </source>
</evidence>
<organism evidence="3 4">
    <name type="scientific">Dactylellina haptotyla (strain CBS 200.50)</name>
    <name type="common">Nematode-trapping fungus</name>
    <name type="synonym">Monacrosporium haptotylum</name>
    <dbReference type="NCBI Taxonomy" id="1284197"/>
    <lineage>
        <taxon>Eukaryota</taxon>
        <taxon>Fungi</taxon>
        <taxon>Dikarya</taxon>
        <taxon>Ascomycota</taxon>
        <taxon>Pezizomycotina</taxon>
        <taxon>Orbiliomycetes</taxon>
        <taxon>Orbiliales</taxon>
        <taxon>Orbiliaceae</taxon>
        <taxon>Dactylellina</taxon>
    </lineage>
</organism>
<dbReference type="OrthoDB" id="5086500at2759"/>
<dbReference type="InterPro" id="IPR035971">
    <property type="entry name" value="CBD_sf"/>
</dbReference>
<accession>S8AF06</accession>
<gene>
    <name evidence="3" type="ORF">H072_4463</name>
</gene>
<dbReference type="GO" id="GO:0005576">
    <property type="term" value="C:extracellular region"/>
    <property type="evidence" value="ECO:0007669"/>
    <property type="project" value="InterPro"/>
</dbReference>
<dbReference type="SUPFAM" id="SSF57180">
    <property type="entry name" value="Cellulose-binding domain"/>
    <property type="match status" value="1"/>
</dbReference>
<dbReference type="GO" id="GO:0005975">
    <property type="term" value="P:carbohydrate metabolic process"/>
    <property type="evidence" value="ECO:0007669"/>
    <property type="project" value="InterPro"/>
</dbReference>
<dbReference type="AlphaFoldDB" id="S8AF06"/>
<proteinExistence type="predicted"/>
<name>S8AF06_DACHA</name>
<reference evidence="3 4" key="1">
    <citation type="journal article" date="2013" name="PLoS Genet.">
        <title>Genomic mechanisms accounting for the adaptation to parasitism in nematode-trapping fungi.</title>
        <authorList>
            <person name="Meerupati T."/>
            <person name="Andersson K.M."/>
            <person name="Friman E."/>
            <person name="Kumar D."/>
            <person name="Tunlid A."/>
            <person name="Ahren D."/>
        </authorList>
    </citation>
    <scope>NUCLEOTIDE SEQUENCE [LARGE SCALE GENOMIC DNA]</scope>
    <source>
        <strain evidence="3 4">CBS 200.50</strain>
    </source>
</reference>
<dbReference type="Pfam" id="PF00734">
    <property type="entry name" value="CBM_1"/>
    <property type="match status" value="1"/>
</dbReference>
<dbReference type="STRING" id="1284197.S8AF06"/>
<dbReference type="Proteomes" id="UP000015100">
    <property type="component" value="Unassembled WGS sequence"/>
</dbReference>
<evidence type="ECO:0000256" key="1">
    <source>
        <dbReference type="ARBA" id="ARBA00022729"/>
    </source>
</evidence>
<dbReference type="HOGENOM" id="CLU_1320854_0_0_1"/>
<protein>
    <recommendedName>
        <fullName evidence="2">CBM1 domain-containing protein</fullName>
    </recommendedName>
</protein>
<dbReference type="PROSITE" id="PS00562">
    <property type="entry name" value="CBM1_1"/>
    <property type="match status" value="1"/>
</dbReference>